<dbReference type="InterPro" id="IPR050228">
    <property type="entry name" value="Carboxylesterase_BioH"/>
</dbReference>
<dbReference type="PANTHER" id="PTHR43194">
    <property type="entry name" value="HYDROLASE ALPHA/BETA FOLD FAMILY"/>
    <property type="match status" value="1"/>
</dbReference>
<evidence type="ECO:0000313" key="3">
    <source>
        <dbReference type="Proteomes" id="UP000696280"/>
    </source>
</evidence>
<feature type="chain" id="PRO_5040333681" description="Alpha/beta-hydrolase" evidence="1">
    <location>
        <begin position="18"/>
        <end position="401"/>
    </location>
</feature>
<feature type="signal peptide" evidence="1">
    <location>
        <begin position="1"/>
        <end position="17"/>
    </location>
</feature>
<proteinExistence type="predicted"/>
<protein>
    <recommendedName>
        <fullName evidence="4">Alpha/beta-hydrolase</fullName>
    </recommendedName>
</protein>
<dbReference type="Gene3D" id="3.40.50.1820">
    <property type="entry name" value="alpha/beta hydrolase"/>
    <property type="match status" value="1"/>
</dbReference>
<dbReference type="InterPro" id="IPR029058">
    <property type="entry name" value="AB_hydrolase_fold"/>
</dbReference>
<organism evidence="2 3">
    <name type="scientific">Hymenoscyphus fraxineus</name>
    <dbReference type="NCBI Taxonomy" id="746836"/>
    <lineage>
        <taxon>Eukaryota</taxon>
        <taxon>Fungi</taxon>
        <taxon>Dikarya</taxon>
        <taxon>Ascomycota</taxon>
        <taxon>Pezizomycotina</taxon>
        <taxon>Leotiomycetes</taxon>
        <taxon>Helotiales</taxon>
        <taxon>Helotiaceae</taxon>
        <taxon>Hymenoscyphus</taxon>
    </lineage>
</organism>
<reference evidence="2" key="1">
    <citation type="submission" date="2021-07" db="EMBL/GenBank/DDBJ databases">
        <authorList>
            <person name="Durling M."/>
        </authorList>
    </citation>
    <scope>NUCLEOTIDE SEQUENCE</scope>
</reference>
<evidence type="ECO:0000256" key="1">
    <source>
        <dbReference type="SAM" id="SignalP"/>
    </source>
</evidence>
<sequence>MVSFWVSLLSLASVVNAVGNIDCTGINGIKKECRSLESFYQRDVFWVGGKYNSEALGMMTYDQFYVEKLTGLGGVWQNYPVVFFHGGGVSGATWLNTPDNRKGMASMFLDKGYQVYIVDQSSVGRGSQNDLTGYPLRFGSTSNITEKGFTHPEGTNAYPQSQLHTQWPGAGLSGDPVFDAFESGFIPLTSNATRQEMSMRAGGCELLNLIGKSFLVSHSIGAIHPILMSDECPDLVAGNVNLEPGNIPFESYVGNATSAVGRTTARPFGLTSTNLHYEPPIASASELVLETVGEDLPEHRSCIQQSNATGSIIHTLPNLAKVPYVSFIGEASPHASYAHCVIQYLQQVGVKPDFVRMEDRGVKGNAHFGYLELNSQAYFELVEKWIVAAICNLNGWGSCIF</sequence>
<comment type="caution">
    <text evidence="2">The sequence shown here is derived from an EMBL/GenBank/DDBJ whole genome shotgun (WGS) entry which is preliminary data.</text>
</comment>
<keyword evidence="1" id="KW-0732">Signal</keyword>
<dbReference type="EMBL" id="CAJVRL010000067">
    <property type="protein sequence ID" value="CAG8955921.1"/>
    <property type="molecule type" value="Genomic_DNA"/>
</dbReference>
<evidence type="ECO:0008006" key="4">
    <source>
        <dbReference type="Google" id="ProtNLM"/>
    </source>
</evidence>
<evidence type="ECO:0000313" key="2">
    <source>
        <dbReference type="EMBL" id="CAG8955921.1"/>
    </source>
</evidence>
<accession>A0A9N9KZJ9</accession>
<dbReference type="SUPFAM" id="SSF53474">
    <property type="entry name" value="alpha/beta-Hydrolases"/>
    <property type="match status" value="1"/>
</dbReference>
<keyword evidence="3" id="KW-1185">Reference proteome</keyword>
<dbReference type="OrthoDB" id="9978720at2759"/>
<gene>
    <name evidence="2" type="ORF">HYFRA_00008774</name>
</gene>
<dbReference type="PANTHER" id="PTHR43194:SF4">
    <property type="entry name" value="AB HYDROLASE-1 DOMAIN-CONTAINING PROTEIN"/>
    <property type="match status" value="1"/>
</dbReference>
<name>A0A9N9KZJ9_9HELO</name>
<dbReference type="AlphaFoldDB" id="A0A9N9KZJ9"/>
<dbReference type="Proteomes" id="UP000696280">
    <property type="component" value="Unassembled WGS sequence"/>
</dbReference>
<dbReference type="CDD" id="cd12809">
    <property type="entry name" value="Esterase_713_like-2"/>
    <property type="match status" value="1"/>
</dbReference>